<gene>
    <name evidence="2" type="ORF">O181_119617</name>
</gene>
<dbReference type="EMBL" id="AVOT02106222">
    <property type="protein sequence ID" value="MBW0579902.1"/>
    <property type="molecule type" value="Genomic_DNA"/>
</dbReference>
<feature type="region of interest" description="Disordered" evidence="1">
    <location>
        <begin position="152"/>
        <end position="182"/>
    </location>
</feature>
<keyword evidence="3" id="KW-1185">Reference proteome</keyword>
<sequence>MKDYIQEKKEKERAIKKLWSFATQMLYAVPKTSLRSAKGILMEFEEKEEELEEEELLSSIITRISDHYKEEIEKEKKLKILLIKLTPIRKCQTIQETQLQKESLTLSSNKKERFDPSKSQDIILSNREVLEGSLEGICFNYSKGITSSEGDERFITNEEIPSNPNKKIEGKISLPQSIKMDG</sequence>
<dbReference type="AlphaFoldDB" id="A0A9Q3KHL5"/>
<name>A0A9Q3KHL5_9BASI</name>
<evidence type="ECO:0000313" key="2">
    <source>
        <dbReference type="EMBL" id="MBW0579902.1"/>
    </source>
</evidence>
<proteinExistence type="predicted"/>
<dbReference type="Proteomes" id="UP000765509">
    <property type="component" value="Unassembled WGS sequence"/>
</dbReference>
<protein>
    <submittedName>
        <fullName evidence="2">Uncharacterized protein</fullName>
    </submittedName>
</protein>
<comment type="caution">
    <text evidence="2">The sequence shown here is derived from an EMBL/GenBank/DDBJ whole genome shotgun (WGS) entry which is preliminary data.</text>
</comment>
<reference evidence="2" key="1">
    <citation type="submission" date="2021-03" db="EMBL/GenBank/DDBJ databases">
        <title>Draft genome sequence of rust myrtle Austropuccinia psidii MF-1, a brazilian biotype.</title>
        <authorList>
            <person name="Quecine M.C."/>
            <person name="Pachon D.M.R."/>
            <person name="Bonatelli M.L."/>
            <person name="Correr F.H."/>
            <person name="Franceschini L.M."/>
            <person name="Leite T.F."/>
            <person name="Margarido G.R.A."/>
            <person name="Almeida C.A."/>
            <person name="Ferrarezi J.A."/>
            <person name="Labate C.A."/>
        </authorList>
    </citation>
    <scope>NUCLEOTIDE SEQUENCE</scope>
    <source>
        <strain evidence="2">MF-1</strain>
    </source>
</reference>
<evidence type="ECO:0000313" key="3">
    <source>
        <dbReference type="Proteomes" id="UP000765509"/>
    </source>
</evidence>
<organism evidence="2 3">
    <name type="scientific">Austropuccinia psidii MF-1</name>
    <dbReference type="NCBI Taxonomy" id="1389203"/>
    <lineage>
        <taxon>Eukaryota</taxon>
        <taxon>Fungi</taxon>
        <taxon>Dikarya</taxon>
        <taxon>Basidiomycota</taxon>
        <taxon>Pucciniomycotina</taxon>
        <taxon>Pucciniomycetes</taxon>
        <taxon>Pucciniales</taxon>
        <taxon>Sphaerophragmiaceae</taxon>
        <taxon>Austropuccinia</taxon>
    </lineage>
</organism>
<accession>A0A9Q3KHL5</accession>
<evidence type="ECO:0000256" key="1">
    <source>
        <dbReference type="SAM" id="MobiDB-lite"/>
    </source>
</evidence>